<feature type="region of interest" description="Disordered" evidence="3">
    <location>
        <begin position="564"/>
        <end position="599"/>
    </location>
</feature>
<dbReference type="InterPro" id="IPR036034">
    <property type="entry name" value="PDZ_sf"/>
</dbReference>
<evidence type="ECO:0000313" key="5">
    <source>
        <dbReference type="EMBL" id="QTE29137.1"/>
    </source>
</evidence>
<dbReference type="GO" id="GO:0006508">
    <property type="term" value="P:proteolysis"/>
    <property type="evidence" value="ECO:0007669"/>
    <property type="project" value="UniProtKB-KW"/>
</dbReference>
<dbReference type="SMART" id="SM00228">
    <property type="entry name" value="PDZ"/>
    <property type="match status" value="1"/>
</dbReference>
<dbReference type="AlphaFoldDB" id="A0A8A4ZF66"/>
<feature type="compositionally biased region" description="Polar residues" evidence="3">
    <location>
        <begin position="230"/>
        <end position="259"/>
    </location>
</feature>
<dbReference type="Gene3D" id="2.40.10.120">
    <property type="match status" value="1"/>
</dbReference>
<evidence type="ECO:0000256" key="3">
    <source>
        <dbReference type="SAM" id="MobiDB-lite"/>
    </source>
</evidence>
<dbReference type="InterPro" id="IPR009003">
    <property type="entry name" value="Peptidase_S1_PA"/>
</dbReference>
<dbReference type="Pfam" id="PF13365">
    <property type="entry name" value="Trypsin_2"/>
    <property type="match status" value="1"/>
</dbReference>
<dbReference type="SUPFAM" id="SSF50156">
    <property type="entry name" value="PDZ domain-like"/>
    <property type="match status" value="1"/>
</dbReference>
<dbReference type="Gene3D" id="2.30.42.10">
    <property type="match status" value="1"/>
</dbReference>
<evidence type="ECO:0000256" key="2">
    <source>
        <dbReference type="ARBA" id="ARBA00022801"/>
    </source>
</evidence>
<dbReference type="GO" id="GO:0004252">
    <property type="term" value="F:serine-type endopeptidase activity"/>
    <property type="evidence" value="ECO:0007669"/>
    <property type="project" value="InterPro"/>
</dbReference>
<feature type="region of interest" description="Disordered" evidence="3">
    <location>
        <begin position="1"/>
        <end position="98"/>
    </location>
</feature>
<gene>
    <name evidence="5" type="ORF">J4E96_17870</name>
</gene>
<dbReference type="PROSITE" id="PS50106">
    <property type="entry name" value="PDZ"/>
    <property type="match status" value="1"/>
</dbReference>
<dbReference type="EMBL" id="CP071868">
    <property type="protein sequence ID" value="QTE29137.1"/>
    <property type="molecule type" value="Genomic_DNA"/>
</dbReference>
<dbReference type="SUPFAM" id="SSF50494">
    <property type="entry name" value="Trypsin-like serine proteases"/>
    <property type="match status" value="1"/>
</dbReference>
<dbReference type="Pfam" id="PF13180">
    <property type="entry name" value="PDZ_2"/>
    <property type="match status" value="1"/>
</dbReference>
<name>A0A8A4ZF66_9MICO</name>
<dbReference type="PANTHER" id="PTHR43343">
    <property type="entry name" value="PEPTIDASE S12"/>
    <property type="match status" value="1"/>
</dbReference>
<feature type="compositionally biased region" description="Gly residues" evidence="3">
    <location>
        <begin position="166"/>
        <end position="183"/>
    </location>
</feature>
<feature type="domain" description="PDZ" evidence="4">
    <location>
        <begin position="464"/>
        <end position="551"/>
    </location>
</feature>
<dbReference type="InterPro" id="IPR001478">
    <property type="entry name" value="PDZ"/>
</dbReference>
<feature type="compositionally biased region" description="Pro residues" evidence="3">
    <location>
        <begin position="84"/>
        <end position="98"/>
    </location>
</feature>
<feature type="compositionally biased region" description="Low complexity" evidence="3">
    <location>
        <begin position="58"/>
        <end position="69"/>
    </location>
</feature>
<dbReference type="PRINTS" id="PR00834">
    <property type="entry name" value="PROTEASES2C"/>
</dbReference>
<accession>A0A8A4ZF66</accession>
<feature type="region of interest" description="Disordered" evidence="3">
    <location>
        <begin position="228"/>
        <end position="259"/>
    </location>
</feature>
<evidence type="ECO:0000256" key="1">
    <source>
        <dbReference type="ARBA" id="ARBA00022670"/>
    </source>
</evidence>
<dbReference type="InterPro" id="IPR001940">
    <property type="entry name" value="Peptidase_S1C"/>
</dbReference>
<feature type="compositionally biased region" description="Polar residues" evidence="3">
    <location>
        <begin position="575"/>
        <end position="588"/>
    </location>
</feature>
<dbReference type="InterPro" id="IPR051201">
    <property type="entry name" value="Chloro_Bact_Ser_Proteases"/>
</dbReference>
<dbReference type="KEGG" id="psic:J4E96_17870"/>
<protein>
    <submittedName>
        <fullName evidence="5">Trypsin-like peptidase domain-containing protein</fullName>
    </submittedName>
</protein>
<keyword evidence="1" id="KW-0645">Protease</keyword>
<dbReference type="RefSeq" id="WP_227423396.1">
    <property type="nucleotide sequence ID" value="NZ_CP071868.1"/>
</dbReference>
<dbReference type="PANTHER" id="PTHR43343:SF3">
    <property type="entry name" value="PROTEASE DO-LIKE 8, CHLOROPLASTIC"/>
    <property type="match status" value="1"/>
</dbReference>
<evidence type="ECO:0000313" key="6">
    <source>
        <dbReference type="Proteomes" id="UP000663937"/>
    </source>
</evidence>
<keyword evidence="2" id="KW-0378">Hydrolase</keyword>
<proteinExistence type="predicted"/>
<dbReference type="Proteomes" id="UP000663937">
    <property type="component" value="Chromosome"/>
</dbReference>
<organism evidence="5 6">
    <name type="scientific">Pengzhenrongella sicca</name>
    <dbReference type="NCBI Taxonomy" id="2819238"/>
    <lineage>
        <taxon>Bacteria</taxon>
        <taxon>Bacillati</taxon>
        <taxon>Actinomycetota</taxon>
        <taxon>Actinomycetes</taxon>
        <taxon>Micrococcales</taxon>
        <taxon>Pengzhenrongella</taxon>
    </lineage>
</organism>
<sequence>MNSPENEQTPVNDAADQVGAAPGSPETQPEVATPRDHPTVPLQVPAQQDQPTLPLQVPAPQDQPTLPLQLPTPPPAPQQAQSPTPSPVPQPLPVPVPAAPATQAAQPFAPQYAVPHQASPGIPSGSGAPAAPGAPGWGHPTAGQPAAPVVPGQPASPGNDPFQIFGSGGTVGSGGPGGSGGSGPTATAAPAPAAPNRPQRMWVTVVGAAAAAALIASLATVGLTVGFDGNDSTSTPSSLSTIGESSTDTSPVSGSTSENPDWEKVAAAVSSSVVAIQVSTANGGAEGSGVIIDAEGHVLTNNHVVDGADSVQVTLSDGRMYDATIVGTDSTTDLAVVQITDAPDDLKPAALGDSDAVTVGAAVMAVGNPLGLANTVTTGIVSALDRPVSASAETSSDVVVTNAIQIDAAINPGNSGGPLFDAEGRVIGITSSIATLSGDSSSSGSIGLGFAIPINLAQDIASQLVETGTAEHAFLGVSLTDGDATADGTTRKGAVVEEVTDGSPAAEGEIAKGDVIVAIDGDPVAGAESLTAYVRERSAGSTAVLTLVRDGKALDVTVTLAAKAATPAAEATPDDQGSSDNGLDQGGQNPFDEFFGNQG</sequence>
<keyword evidence="6" id="KW-1185">Reference proteome</keyword>
<feature type="compositionally biased region" description="Polar residues" evidence="3">
    <location>
        <begin position="1"/>
        <end position="11"/>
    </location>
</feature>
<feature type="region of interest" description="Disordered" evidence="3">
    <location>
        <begin position="112"/>
        <end position="195"/>
    </location>
</feature>
<reference evidence="5" key="1">
    <citation type="submission" date="2021-03" db="EMBL/GenBank/DDBJ databases">
        <title>Pengzhenrongella sicca gen. nov., sp. nov., a new member of suborder Micrococcineae isolated from High-Arctic tundra soil.</title>
        <authorList>
            <person name="Peng F."/>
        </authorList>
    </citation>
    <scope>NUCLEOTIDE SEQUENCE</scope>
    <source>
        <strain evidence="5">LRZ-2</strain>
    </source>
</reference>
<evidence type="ECO:0000259" key="4">
    <source>
        <dbReference type="PROSITE" id="PS50106"/>
    </source>
</evidence>
<feature type="compositionally biased region" description="Low complexity" evidence="3">
    <location>
        <begin position="112"/>
        <end position="155"/>
    </location>
</feature>